<evidence type="ECO:0000313" key="3">
    <source>
        <dbReference type="Proteomes" id="UP000030377"/>
    </source>
</evidence>
<dbReference type="Gene3D" id="1.25.40.10">
    <property type="entry name" value="Tetratricopeptide repeat domain"/>
    <property type="match status" value="1"/>
</dbReference>
<name>A0A0A3Z459_BRAJP</name>
<dbReference type="Proteomes" id="UP000030377">
    <property type="component" value="Unassembled WGS sequence"/>
</dbReference>
<proteinExistence type="predicted"/>
<dbReference type="PANTHER" id="PTHR45588:SF1">
    <property type="entry name" value="WW DOMAIN-CONTAINING PROTEIN"/>
    <property type="match status" value="1"/>
</dbReference>
<organism evidence="2 3">
    <name type="scientific">Bradyrhizobium japonicum</name>
    <dbReference type="NCBI Taxonomy" id="375"/>
    <lineage>
        <taxon>Bacteria</taxon>
        <taxon>Pseudomonadati</taxon>
        <taxon>Pseudomonadota</taxon>
        <taxon>Alphaproteobacteria</taxon>
        <taxon>Hyphomicrobiales</taxon>
        <taxon>Nitrobacteraceae</taxon>
        <taxon>Bradyrhizobium</taxon>
    </lineage>
</organism>
<sequence length="528" mass="58028">MRKSLFFVIAAGLGLSGPQALVAQDDVDQQLGSVHFQTSCNDVAQRRFDRGMRYQHSYWYANAKEIFEEAIKADPTCGMAYWGIALTYMDNPHNAIPKSNLAPGLAAIMKAKEIGAATERERDYIDALMVMYADYDKIPHAQRMRMLRDAQARVAAKYPDDDEAQIAYAITLNTSADLNDKTYAQQIKGAAILEPISRRLPMHPGVTHYLIHLYDYPALAQKGLDAANRYAKIAPAAPHAQHMPSHIYTRVGYWKESIDSNTASVKAAMAEKSVGNYLHAQDYMVYAYLQLGQDKQARAVIDDMIKETDFKATVAAADYALAASPARYAIDRGDWEGASQLPVRPSNLNFAMAVTHFARALGAARSGKPEAAKADIQKLAELRDKLQDAKDNYWSGIVDIQRQVAVAWVLYAEGKYDEALNAMSAAADAEDKTEKHVITPGPLAPARELYGFMLLDRGMAKEALAAFEATKAKEPNRLHAFAGAVKAAEALGDREAARQNCQQLVTLTASADSERPEVAAAKQYLASN</sequence>
<evidence type="ECO:0008006" key="4">
    <source>
        <dbReference type="Google" id="ProtNLM"/>
    </source>
</evidence>
<dbReference type="STRING" id="375.BKD09_RS09750"/>
<keyword evidence="1" id="KW-0732">Signal</keyword>
<dbReference type="PANTHER" id="PTHR45588">
    <property type="entry name" value="TPR DOMAIN-CONTAINING PROTEIN"/>
    <property type="match status" value="1"/>
</dbReference>
<dbReference type="InterPro" id="IPR011990">
    <property type="entry name" value="TPR-like_helical_dom_sf"/>
</dbReference>
<feature type="signal peptide" evidence="1">
    <location>
        <begin position="1"/>
        <end position="23"/>
    </location>
</feature>
<accession>A0A0A3Z459</accession>
<dbReference type="AlphaFoldDB" id="A0A0A3Z459"/>
<feature type="chain" id="PRO_5002005977" description="Tetratricopeptide repeat protein" evidence="1">
    <location>
        <begin position="24"/>
        <end position="528"/>
    </location>
</feature>
<evidence type="ECO:0000313" key="2">
    <source>
        <dbReference type="EMBL" id="KGT80678.1"/>
    </source>
</evidence>
<reference evidence="2 3" key="1">
    <citation type="submission" date="2014-09" db="EMBL/GenBank/DDBJ databases">
        <title>Draft genome of Bradyrhizobium japonicum Is-34.</title>
        <authorList>
            <person name="Tsurumaru H."/>
            <person name="Yamakawa T."/>
            <person name="Hashimoto S."/>
            <person name="Okizaki K."/>
            <person name="Kanesaki Y."/>
            <person name="Yoshikawa H."/>
            <person name="Yajima S."/>
        </authorList>
    </citation>
    <scope>NUCLEOTIDE SEQUENCE [LARGE SCALE GENOMIC DNA]</scope>
    <source>
        <strain evidence="2 3">Is-34</strain>
    </source>
</reference>
<evidence type="ECO:0000256" key="1">
    <source>
        <dbReference type="SAM" id="SignalP"/>
    </source>
</evidence>
<comment type="caution">
    <text evidence="2">The sequence shown here is derived from an EMBL/GenBank/DDBJ whole genome shotgun (WGS) entry which is preliminary data.</text>
</comment>
<protein>
    <recommendedName>
        <fullName evidence="4">Tetratricopeptide repeat protein</fullName>
    </recommendedName>
</protein>
<dbReference type="SUPFAM" id="SSF48452">
    <property type="entry name" value="TPR-like"/>
    <property type="match status" value="2"/>
</dbReference>
<dbReference type="EMBL" id="JRPN01000003">
    <property type="protein sequence ID" value="KGT80678.1"/>
    <property type="molecule type" value="Genomic_DNA"/>
</dbReference>
<dbReference type="RefSeq" id="WP_041953882.1">
    <property type="nucleotide sequence ID" value="NZ_JRPN01000003.1"/>
</dbReference>
<gene>
    <name evidence="2" type="ORF">MA20_04405</name>
</gene>